<reference evidence="3" key="1">
    <citation type="journal article" date="2019" name="Int. J. Syst. Evol. Microbiol.">
        <title>The Global Catalogue of Microorganisms (GCM) 10K type strain sequencing project: providing services to taxonomists for standard genome sequencing and annotation.</title>
        <authorList>
            <consortium name="The Broad Institute Genomics Platform"/>
            <consortium name="The Broad Institute Genome Sequencing Center for Infectious Disease"/>
            <person name="Wu L."/>
            <person name="Ma J."/>
        </authorList>
    </citation>
    <scope>NUCLEOTIDE SEQUENCE [LARGE SCALE GENOMIC DNA]</scope>
    <source>
        <strain evidence="3">KCTC 52277</strain>
    </source>
</reference>
<sequence length="50" mass="5826">MVKEYFYGKFGDDLKWFWLDAFFFVLALVLSAGAIGFAGWVIKDLLQKLF</sequence>
<keyword evidence="1" id="KW-0812">Transmembrane</keyword>
<evidence type="ECO:0000256" key="1">
    <source>
        <dbReference type="SAM" id="Phobius"/>
    </source>
</evidence>
<keyword evidence="3" id="KW-1185">Reference proteome</keyword>
<feature type="transmembrane region" description="Helical" evidence="1">
    <location>
        <begin position="16"/>
        <end position="42"/>
    </location>
</feature>
<gene>
    <name evidence="2" type="ORF">ACFOE0_13560</name>
</gene>
<dbReference type="RefSeq" id="WP_248936722.1">
    <property type="nucleotide sequence ID" value="NZ_JAKILF010000006.1"/>
</dbReference>
<dbReference type="EMBL" id="JBHRTD010000015">
    <property type="protein sequence ID" value="MFC3139209.1"/>
    <property type="molecule type" value="Genomic_DNA"/>
</dbReference>
<dbReference type="Proteomes" id="UP001595621">
    <property type="component" value="Unassembled WGS sequence"/>
</dbReference>
<evidence type="ECO:0000313" key="3">
    <source>
        <dbReference type="Proteomes" id="UP001595621"/>
    </source>
</evidence>
<keyword evidence="1" id="KW-1133">Transmembrane helix</keyword>
<organism evidence="2 3">
    <name type="scientific">Shewanella submarina</name>
    <dbReference type="NCBI Taxonomy" id="2016376"/>
    <lineage>
        <taxon>Bacteria</taxon>
        <taxon>Pseudomonadati</taxon>
        <taxon>Pseudomonadota</taxon>
        <taxon>Gammaproteobacteria</taxon>
        <taxon>Alteromonadales</taxon>
        <taxon>Shewanellaceae</taxon>
        <taxon>Shewanella</taxon>
    </lineage>
</organism>
<keyword evidence="1" id="KW-0472">Membrane</keyword>
<comment type="caution">
    <text evidence="2">The sequence shown here is derived from an EMBL/GenBank/DDBJ whole genome shotgun (WGS) entry which is preliminary data.</text>
</comment>
<evidence type="ECO:0000313" key="2">
    <source>
        <dbReference type="EMBL" id="MFC3139209.1"/>
    </source>
</evidence>
<protein>
    <submittedName>
        <fullName evidence="2">Uncharacterized protein</fullName>
    </submittedName>
</protein>
<accession>A0ABV7GG08</accession>
<name>A0ABV7GG08_9GAMM</name>
<proteinExistence type="predicted"/>